<keyword evidence="3" id="KW-1185">Reference proteome</keyword>
<proteinExistence type="predicted"/>
<reference evidence="2 3" key="1">
    <citation type="journal article" date="2019" name="Nat. Ecol. Evol.">
        <title>Megaphylogeny resolves global patterns of mushroom evolution.</title>
        <authorList>
            <person name="Varga T."/>
            <person name="Krizsan K."/>
            <person name="Foldi C."/>
            <person name="Dima B."/>
            <person name="Sanchez-Garcia M."/>
            <person name="Sanchez-Ramirez S."/>
            <person name="Szollosi G.J."/>
            <person name="Szarkandi J.G."/>
            <person name="Papp V."/>
            <person name="Albert L."/>
            <person name="Andreopoulos W."/>
            <person name="Angelini C."/>
            <person name="Antonin V."/>
            <person name="Barry K.W."/>
            <person name="Bougher N.L."/>
            <person name="Buchanan P."/>
            <person name="Buyck B."/>
            <person name="Bense V."/>
            <person name="Catcheside P."/>
            <person name="Chovatia M."/>
            <person name="Cooper J."/>
            <person name="Damon W."/>
            <person name="Desjardin D."/>
            <person name="Finy P."/>
            <person name="Geml J."/>
            <person name="Haridas S."/>
            <person name="Hughes K."/>
            <person name="Justo A."/>
            <person name="Karasinski D."/>
            <person name="Kautmanova I."/>
            <person name="Kiss B."/>
            <person name="Kocsube S."/>
            <person name="Kotiranta H."/>
            <person name="LaButti K.M."/>
            <person name="Lechner B.E."/>
            <person name="Liimatainen K."/>
            <person name="Lipzen A."/>
            <person name="Lukacs Z."/>
            <person name="Mihaltcheva S."/>
            <person name="Morgado L.N."/>
            <person name="Niskanen T."/>
            <person name="Noordeloos M.E."/>
            <person name="Ohm R.A."/>
            <person name="Ortiz-Santana B."/>
            <person name="Ovrebo C."/>
            <person name="Racz N."/>
            <person name="Riley R."/>
            <person name="Savchenko A."/>
            <person name="Shiryaev A."/>
            <person name="Soop K."/>
            <person name="Spirin V."/>
            <person name="Szebenyi C."/>
            <person name="Tomsovsky M."/>
            <person name="Tulloss R.E."/>
            <person name="Uehling J."/>
            <person name="Grigoriev I.V."/>
            <person name="Vagvolgyi C."/>
            <person name="Papp T."/>
            <person name="Martin F.M."/>
            <person name="Miettinen O."/>
            <person name="Hibbett D.S."/>
            <person name="Nagy L.G."/>
        </authorList>
    </citation>
    <scope>NUCLEOTIDE SEQUENCE [LARGE SCALE GENOMIC DNA]</scope>
    <source>
        <strain evidence="2 3">CBS 962.96</strain>
    </source>
</reference>
<feature type="region of interest" description="Disordered" evidence="1">
    <location>
        <begin position="1"/>
        <end position="28"/>
    </location>
</feature>
<gene>
    <name evidence="2" type="ORF">K435DRAFT_879702</name>
</gene>
<dbReference type="EMBL" id="ML181175">
    <property type="protein sequence ID" value="THU76107.1"/>
    <property type="molecule type" value="Genomic_DNA"/>
</dbReference>
<dbReference type="Proteomes" id="UP000297245">
    <property type="component" value="Unassembled WGS sequence"/>
</dbReference>
<evidence type="ECO:0000256" key="1">
    <source>
        <dbReference type="SAM" id="MobiDB-lite"/>
    </source>
</evidence>
<accession>A0A4S8KKT1</accession>
<evidence type="ECO:0000313" key="2">
    <source>
        <dbReference type="EMBL" id="THU76107.1"/>
    </source>
</evidence>
<feature type="compositionally biased region" description="Polar residues" evidence="1">
    <location>
        <begin position="1"/>
        <end position="13"/>
    </location>
</feature>
<organism evidence="2 3">
    <name type="scientific">Dendrothele bispora (strain CBS 962.96)</name>
    <dbReference type="NCBI Taxonomy" id="1314807"/>
    <lineage>
        <taxon>Eukaryota</taxon>
        <taxon>Fungi</taxon>
        <taxon>Dikarya</taxon>
        <taxon>Basidiomycota</taxon>
        <taxon>Agaricomycotina</taxon>
        <taxon>Agaricomycetes</taxon>
        <taxon>Agaricomycetidae</taxon>
        <taxon>Agaricales</taxon>
        <taxon>Agaricales incertae sedis</taxon>
        <taxon>Dendrothele</taxon>
    </lineage>
</organism>
<evidence type="ECO:0000313" key="3">
    <source>
        <dbReference type="Proteomes" id="UP000297245"/>
    </source>
</evidence>
<sequence length="76" mass="8374">MSSPPRVTRFSTPKTDRGPALSSPIRSSSISDFGNVYTPQAGFGSNELHLTKAVTALVYQILLRFVNSHYGNRQTF</sequence>
<protein>
    <submittedName>
        <fullName evidence="2">Uncharacterized protein</fullName>
    </submittedName>
</protein>
<dbReference type="AlphaFoldDB" id="A0A4S8KKT1"/>
<name>A0A4S8KKT1_DENBC</name>